<accession>A0AAD6YZF7</accession>
<sequence>MNLQAEVHMLKSEYVKARSIHTQILNQVSDKHNLISQGYALFNIAEIDLKLGTAASEVEETLARAMAIFSAKKCRGEVSMCETIQADLRLREGNLSVAGPALQEHLRWYWGKRTEMVAYCLGCLGDVSRWHHIDWPQSWTVLFLVHGLSSKNKLAVYKALQFLADSFLAEGDQVTATGLYNVALDAFTQMDVHRSRAECMLSLGDITKENRNPEKAEELWKTAQPLFELSSQMKKVALVDERLSQIAQEKSKKEIDMTLHIKLQDSSLPESGILIAEDPAQNEDTKISIAI</sequence>
<gene>
    <name evidence="1" type="ORF">DFH08DRAFT_906013</name>
</gene>
<dbReference type="Proteomes" id="UP001218218">
    <property type="component" value="Unassembled WGS sequence"/>
</dbReference>
<dbReference type="Gene3D" id="1.25.40.10">
    <property type="entry name" value="Tetratricopeptide repeat domain"/>
    <property type="match status" value="1"/>
</dbReference>
<dbReference type="SUPFAM" id="SSF48452">
    <property type="entry name" value="TPR-like"/>
    <property type="match status" value="1"/>
</dbReference>
<evidence type="ECO:0000313" key="1">
    <source>
        <dbReference type="EMBL" id="KAJ7302084.1"/>
    </source>
</evidence>
<organism evidence="1 2">
    <name type="scientific">Mycena albidolilacea</name>
    <dbReference type="NCBI Taxonomy" id="1033008"/>
    <lineage>
        <taxon>Eukaryota</taxon>
        <taxon>Fungi</taxon>
        <taxon>Dikarya</taxon>
        <taxon>Basidiomycota</taxon>
        <taxon>Agaricomycotina</taxon>
        <taxon>Agaricomycetes</taxon>
        <taxon>Agaricomycetidae</taxon>
        <taxon>Agaricales</taxon>
        <taxon>Marasmiineae</taxon>
        <taxon>Mycenaceae</taxon>
        <taxon>Mycena</taxon>
    </lineage>
</organism>
<dbReference type="EMBL" id="JARIHO010000121">
    <property type="protein sequence ID" value="KAJ7302084.1"/>
    <property type="molecule type" value="Genomic_DNA"/>
</dbReference>
<proteinExistence type="predicted"/>
<reference evidence="1" key="1">
    <citation type="submission" date="2023-03" db="EMBL/GenBank/DDBJ databases">
        <title>Massive genome expansion in bonnet fungi (Mycena s.s.) driven by repeated elements and novel gene families across ecological guilds.</title>
        <authorList>
            <consortium name="Lawrence Berkeley National Laboratory"/>
            <person name="Harder C.B."/>
            <person name="Miyauchi S."/>
            <person name="Viragh M."/>
            <person name="Kuo A."/>
            <person name="Thoen E."/>
            <person name="Andreopoulos B."/>
            <person name="Lu D."/>
            <person name="Skrede I."/>
            <person name="Drula E."/>
            <person name="Henrissat B."/>
            <person name="Morin E."/>
            <person name="Kohler A."/>
            <person name="Barry K."/>
            <person name="LaButti K."/>
            <person name="Morin E."/>
            <person name="Salamov A."/>
            <person name="Lipzen A."/>
            <person name="Mereny Z."/>
            <person name="Hegedus B."/>
            <person name="Baldrian P."/>
            <person name="Stursova M."/>
            <person name="Weitz H."/>
            <person name="Taylor A."/>
            <person name="Grigoriev I.V."/>
            <person name="Nagy L.G."/>
            <person name="Martin F."/>
            <person name="Kauserud H."/>
        </authorList>
    </citation>
    <scope>NUCLEOTIDE SEQUENCE</scope>
    <source>
        <strain evidence="1">CBHHK002</strain>
    </source>
</reference>
<evidence type="ECO:0000313" key="2">
    <source>
        <dbReference type="Proteomes" id="UP001218218"/>
    </source>
</evidence>
<comment type="caution">
    <text evidence="1">The sequence shown here is derived from an EMBL/GenBank/DDBJ whole genome shotgun (WGS) entry which is preliminary data.</text>
</comment>
<dbReference type="InterPro" id="IPR011990">
    <property type="entry name" value="TPR-like_helical_dom_sf"/>
</dbReference>
<dbReference type="AlphaFoldDB" id="A0AAD6YZF7"/>
<keyword evidence="2" id="KW-1185">Reference proteome</keyword>
<protein>
    <submittedName>
        <fullName evidence="1">Uncharacterized protein</fullName>
    </submittedName>
</protein>
<name>A0AAD6YZF7_9AGAR</name>